<dbReference type="EMBL" id="DF820470">
    <property type="protein sequence ID" value="GAK59607.1"/>
    <property type="molecule type" value="Genomic_DNA"/>
</dbReference>
<proteinExistence type="predicted"/>
<keyword evidence="2" id="KW-1185">Reference proteome</keyword>
<dbReference type="AlphaFoldDB" id="A0A081C4V2"/>
<gene>
    <name evidence="1" type="ORF">U27_06592</name>
</gene>
<sequence>MKQEYLSYSDIIDDNIFKKNSYVNGQYSTFLTRINFSHAQFEIFNIPYFLDDSNFLQRFDEIERVLTYFHELTHYIQNWSTTNGILEFFILYSIGDL</sequence>
<accession>A0A081C4V2</accession>
<evidence type="ECO:0000313" key="1">
    <source>
        <dbReference type="EMBL" id="GAK59607.1"/>
    </source>
</evidence>
<organism evidence="1">
    <name type="scientific">Vecturithrix granuli</name>
    <dbReference type="NCBI Taxonomy" id="1499967"/>
    <lineage>
        <taxon>Bacteria</taxon>
        <taxon>Candidatus Moduliflexota</taxon>
        <taxon>Candidatus Vecturitrichia</taxon>
        <taxon>Candidatus Vecturitrichales</taxon>
        <taxon>Candidatus Vecturitrichaceae</taxon>
        <taxon>Candidatus Vecturithrix</taxon>
    </lineage>
</organism>
<name>A0A081C4V2_VECG1</name>
<dbReference type="STRING" id="1499967.U27_06592"/>
<evidence type="ECO:0000313" key="2">
    <source>
        <dbReference type="Proteomes" id="UP000030661"/>
    </source>
</evidence>
<protein>
    <submittedName>
        <fullName evidence="1">Uncharacterized protein</fullName>
    </submittedName>
</protein>
<dbReference type="HOGENOM" id="CLU_2341071_0_0_0"/>
<reference evidence="1" key="1">
    <citation type="journal article" date="2015" name="PeerJ">
        <title>First genomic representation of candidate bacterial phylum KSB3 points to enhanced environmental sensing as a trigger of wastewater bulking.</title>
        <authorList>
            <person name="Sekiguchi Y."/>
            <person name="Ohashi A."/>
            <person name="Parks D.H."/>
            <person name="Yamauchi T."/>
            <person name="Tyson G.W."/>
            <person name="Hugenholtz P."/>
        </authorList>
    </citation>
    <scope>NUCLEOTIDE SEQUENCE [LARGE SCALE GENOMIC DNA]</scope>
</reference>
<dbReference type="Proteomes" id="UP000030661">
    <property type="component" value="Unassembled WGS sequence"/>
</dbReference>